<name>A0ABR3FMC5_9AGAR</name>
<evidence type="ECO:0000259" key="2">
    <source>
        <dbReference type="Pfam" id="PF24800"/>
    </source>
</evidence>
<feature type="transmembrane region" description="Helical" evidence="1">
    <location>
        <begin position="111"/>
        <end position="133"/>
    </location>
</feature>
<feature type="transmembrane region" description="Helical" evidence="1">
    <location>
        <begin position="184"/>
        <end position="204"/>
    </location>
</feature>
<organism evidence="3 4">
    <name type="scientific">Marasmius crinis-equi</name>
    <dbReference type="NCBI Taxonomy" id="585013"/>
    <lineage>
        <taxon>Eukaryota</taxon>
        <taxon>Fungi</taxon>
        <taxon>Dikarya</taxon>
        <taxon>Basidiomycota</taxon>
        <taxon>Agaricomycotina</taxon>
        <taxon>Agaricomycetes</taxon>
        <taxon>Agaricomycetidae</taxon>
        <taxon>Agaricales</taxon>
        <taxon>Marasmiineae</taxon>
        <taxon>Marasmiaceae</taxon>
        <taxon>Marasmius</taxon>
    </lineage>
</organism>
<feature type="transmembrane region" description="Helical" evidence="1">
    <location>
        <begin position="41"/>
        <end position="60"/>
    </location>
</feature>
<accession>A0ABR3FMC5</accession>
<reference evidence="3 4" key="1">
    <citation type="submission" date="2024-02" db="EMBL/GenBank/DDBJ databases">
        <title>A draft genome for the cacao thread blight pathogen Marasmius crinis-equi.</title>
        <authorList>
            <person name="Cohen S.P."/>
            <person name="Baruah I.K."/>
            <person name="Amoako-Attah I."/>
            <person name="Bukari Y."/>
            <person name="Meinhardt L.W."/>
            <person name="Bailey B.A."/>
        </authorList>
    </citation>
    <scope>NUCLEOTIDE SEQUENCE [LARGE SCALE GENOMIC DNA]</scope>
    <source>
        <strain evidence="3 4">GH-76</strain>
    </source>
</reference>
<feature type="transmembrane region" description="Helical" evidence="1">
    <location>
        <begin position="72"/>
        <end position="99"/>
    </location>
</feature>
<comment type="caution">
    <text evidence="3">The sequence shown here is derived from an EMBL/GenBank/DDBJ whole genome shotgun (WGS) entry which is preliminary data.</text>
</comment>
<evidence type="ECO:0000256" key="1">
    <source>
        <dbReference type="SAM" id="Phobius"/>
    </source>
</evidence>
<protein>
    <recommendedName>
        <fullName evidence="2">DUF7702 domain-containing protein</fullName>
    </recommendedName>
</protein>
<proteinExistence type="predicted"/>
<sequence length="262" mass="28942">MAPLSLRGKIAAAEVAFWVPPAIFTLVLVIRYAFRKDAGWFFLFIFSLTRITAGALGIVIDTNTSPSMQSDMFLAEIILFSAGLALLFLSAIGFLGLAGQHQYSEYRQMSRYFRGFAIFPIIAMAFCIAGNILGSHVSPDSANAGLILRRIAAGIYGATYLLLFLLAGKCWTYRYYLKRHRKRLLAGTTFGLLFLGVRVAYAILDAWSASDQFGIALSSDPTLAQFNSISGDYIPYLVMGLVMEYLTALTFLLSSTVIMQRR</sequence>
<dbReference type="EMBL" id="JBAHYK010000214">
    <property type="protein sequence ID" value="KAL0576566.1"/>
    <property type="molecule type" value="Genomic_DNA"/>
</dbReference>
<dbReference type="Pfam" id="PF24800">
    <property type="entry name" value="DUF7702"/>
    <property type="match status" value="1"/>
</dbReference>
<keyword evidence="4" id="KW-1185">Reference proteome</keyword>
<feature type="transmembrane region" description="Helical" evidence="1">
    <location>
        <begin position="153"/>
        <end position="172"/>
    </location>
</feature>
<dbReference type="InterPro" id="IPR056119">
    <property type="entry name" value="DUF7702"/>
</dbReference>
<keyword evidence="1" id="KW-0472">Membrane</keyword>
<dbReference type="PANTHER" id="PTHR42109:SF2">
    <property type="entry name" value="INTEGRAL MEMBRANE PROTEIN"/>
    <property type="match status" value="1"/>
</dbReference>
<feature type="transmembrane region" description="Helical" evidence="1">
    <location>
        <begin position="15"/>
        <end position="34"/>
    </location>
</feature>
<keyword evidence="1" id="KW-0812">Transmembrane</keyword>
<dbReference type="PANTHER" id="PTHR42109">
    <property type="entry name" value="UNPLACED GENOMIC SCAFFOLD UM_SCAF_CONTIG_1.265, WHOLE GENOME SHOTGUN SEQUENCE"/>
    <property type="match status" value="1"/>
</dbReference>
<dbReference type="Proteomes" id="UP001465976">
    <property type="component" value="Unassembled WGS sequence"/>
</dbReference>
<evidence type="ECO:0000313" key="3">
    <source>
        <dbReference type="EMBL" id="KAL0576566.1"/>
    </source>
</evidence>
<feature type="domain" description="DUF7702" evidence="2">
    <location>
        <begin position="5"/>
        <end position="253"/>
    </location>
</feature>
<keyword evidence="1" id="KW-1133">Transmembrane helix</keyword>
<feature type="transmembrane region" description="Helical" evidence="1">
    <location>
        <begin position="233"/>
        <end position="253"/>
    </location>
</feature>
<evidence type="ECO:0000313" key="4">
    <source>
        <dbReference type="Proteomes" id="UP001465976"/>
    </source>
</evidence>
<gene>
    <name evidence="3" type="ORF">V5O48_005398</name>
</gene>